<evidence type="ECO:0000256" key="1">
    <source>
        <dbReference type="ARBA" id="ARBA00010458"/>
    </source>
</evidence>
<comment type="caution">
    <text evidence="5">The sequence shown here is derived from an EMBL/GenBank/DDBJ whole genome shotgun (WGS) entry which is preliminary data.</text>
</comment>
<dbReference type="Gene3D" id="3.10.129.10">
    <property type="entry name" value="Hotdog Thioesterase"/>
    <property type="match status" value="1"/>
</dbReference>
<proteinExistence type="inferred from homology"/>
<dbReference type="GO" id="GO:0005829">
    <property type="term" value="C:cytosol"/>
    <property type="evidence" value="ECO:0007669"/>
    <property type="project" value="TreeGrafter"/>
</dbReference>
<dbReference type="GO" id="GO:0006637">
    <property type="term" value="P:acyl-CoA metabolic process"/>
    <property type="evidence" value="ECO:0007669"/>
    <property type="project" value="TreeGrafter"/>
</dbReference>
<gene>
    <name evidence="5" type="ORF">C7446_1133</name>
</gene>
<feature type="domain" description="HotDog ACOT-type" evidence="4">
    <location>
        <begin position="7"/>
        <end position="119"/>
    </location>
</feature>
<reference evidence="5 6" key="1">
    <citation type="submission" date="2018-10" db="EMBL/GenBank/DDBJ databases">
        <title>Genomic Encyclopedia of Type Strains, Phase IV (KMG-IV): sequencing the most valuable type-strain genomes for metagenomic binning, comparative biology and taxonomic classification.</title>
        <authorList>
            <person name="Goeker M."/>
        </authorList>
    </citation>
    <scope>NUCLEOTIDE SEQUENCE [LARGE SCALE GENOMIC DNA]</scope>
    <source>
        <strain evidence="5 6">DSM 23229</strain>
    </source>
</reference>
<accession>A0A420WYD9</accession>
<evidence type="ECO:0000259" key="4">
    <source>
        <dbReference type="PROSITE" id="PS51770"/>
    </source>
</evidence>
<keyword evidence="2 3" id="KW-0378">Hydrolase</keyword>
<dbReference type="EMBL" id="RBIN01000003">
    <property type="protein sequence ID" value="RKR06196.1"/>
    <property type="molecule type" value="Genomic_DNA"/>
</dbReference>
<dbReference type="InterPro" id="IPR040170">
    <property type="entry name" value="Cytosol_ACT"/>
</dbReference>
<dbReference type="CDD" id="cd03442">
    <property type="entry name" value="BFIT_BACH"/>
    <property type="match status" value="1"/>
</dbReference>
<evidence type="ECO:0000313" key="6">
    <source>
        <dbReference type="Proteomes" id="UP000281975"/>
    </source>
</evidence>
<dbReference type="InterPro" id="IPR006683">
    <property type="entry name" value="Thioestr_dom"/>
</dbReference>
<dbReference type="GO" id="GO:0052816">
    <property type="term" value="F:long-chain fatty acyl-CoA hydrolase activity"/>
    <property type="evidence" value="ECO:0007669"/>
    <property type="project" value="TreeGrafter"/>
</dbReference>
<protein>
    <submittedName>
        <fullName evidence="5">Acyl-CoA hydrolase</fullName>
    </submittedName>
</protein>
<dbReference type="InterPro" id="IPR029069">
    <property type="entry name" value="HotDog_dom_sf"/>
</dbReference>
<name>A0A420WYD9_9GAMM</name>
<organism evidence="5 6">
    <name type="scientific">Kushneria sinocarnis</name>
    <dbReference type="NCBI Taxonomy" id="595502"/>
    <lineage>
        <taxon>Bacteria</taxon>
        <taxon>Pseudomonadati</taxon>
        <taxon>Pseudomonadota</taxon>
        <taxon>Gammaproteobacteria</taxon>
        <taxon>Oceanospirillales</taxon>
        <taxon>Halomonadaceae</taxon>
        <taxon>Kushneria</taxon>
    </lineage>
</organism>
<dbReference type="PROSITE" id="PS51770">
    <property type="entry name" value="HOTDOG_ACOT"/>
    <property type="match status" value="1"/>
</dbReference>
<dbReference type="Pfam" id="PF03061">
    <property type="entry name" value="4HBT"/>
    <property type="match status" value="1"/>
</dbReference>
<dbReference type="Proteomes" id="UP000281975">
    <property type="component" value="Unassembled WGS sequence"/>
</dbReference>
<evidence type="ECO:0000313" key="5">
    <source>
        <dbReference type="EMBL" id="RKR06196.1"/>
    </source>
</evidence>
<dbReference type="OrthoDB" id="9809430at2"/>
<keyword evidence="6" id="KW-1185">Reference proteome</keyword>
<dbReference type="InterPro" id="IPR033120">
    <property type="entry name" value="HOTDOG_ACOT"/>
</dbReference>
<dbReference type="AlphaFoldDB" id="A0A420WYD9"/>
<evidence type="ECO:0000256" key="2">
    <source>
        <dbReference type="ARBA" id="ARBA00022801"/>
    </source>
</evidence>
<dbReference type="PANTHER" id="PTHR11049:SF16">
    <property type="entry name" value="PROTEIN VDLD"/>
    <property type="match status" value="1"/>
</dbReference>
<comment type="similarity">
    <text evidence="1">Belongs to the acyl coenzyme A hydrolase family.</text>
</comment>
<dbReference type="SUPFAM" id="SSF54637">
    <property type="entry name" value="Thioesterase/thiol ester dehydrase-isomerase"/>
    <property type="match status" value="1"/>
</dbReference>
<dbReference type="RefSeq" id="WP_121172125.1">
    <property type="nucleotide sequence ID" value="NZ_RBIN01000003.1"/>
</dbReference>
<evidence type="ECO:0000256" key="3">
    <source>
        <dbReference type="PROSITE-ProRule" id="PRU01106"/>
    </source>
</evidence>
<sequence>MSRNDEASHEITLRFLAEPNEVNFGGKVHGGTVMRWIDHAGYTCASGWSGHYCVTVYVSGIRFLSPIAIGDVVDVHAQLLYTGRSSMHIGVDVRARNPRGAKSRLTTHCIVVFVALDEDGNKIEVPSWEPRTEREQAMRDYAVRLIELRETIQQEMSGFLADEDDHQITPGN</sequence>
<dbReference type="PANTHER" id="PTHR11049">
    <property type="entry name" value="ACYL COENZYME A THIOESTER HYDROLASE"/>
    <property type="match status" value="1"/>
</dbReference>